<reference evidence="1 2" key="1">
    <citation type="submission" date="2014-10" db="EMBL/GenBank/DDBJ databases">
        <title>Draft genome sequence of Actinoplanes utahensis NRRL 12052.</title>
        <authorList>
            <person name="Velasco-Bucheli B."/>
            <person name="del Cerro C."/>
            <person name="Hormigo D."/>
            <person name="Garcia J.L."/>
            <person name="Acebal C."/>
            <person name="Arroyo M."/>
            <person name="de la Mata I."/>
        </authorList>
    </citation>
    <scope>NUCLEOTIDE SEQUENCE [LARGE SCALE GENOMIC DNA]</scope>
    <source>
        <strain evidence="1 2">NRRL 12052</strain>
    </source>
</reference>
<dbReference type="AlphaFoldDB" id="A0A0A6USD6"/>
<proteinExistence type="predicted"/>
<sequence>MGAAEIARRLGMGRTRAKVYMNRPDWPDPLDELEMGRIYWAADIEVWIAQHRPDLLPDAEDG</sequence>
<dbReference type="EMBL" id="JRTT01000002">
    <property type="protein sequence ID" value="KHD79055.1"/>
    <property type="molecule type" value="Genomic_DNA"/>
</dbReference>
<protein>
    <recommendedName>
        <fullName evidence="3">DNA-binding protein</fullName>
    </recommendedName>
</protein>
<accession>A0A0A6USD6</accession>
<organism evidence="1 2">
    <name type="scientific">Actinoplanes utahensis</name>
    <dbReference type="NCBI Taxonomy" id="1869"/>
    <lineage>
        <taxon>Bacteria</taxon>
        <taxon>Bacillati</taxon>
        <taxon>Actinomycetota</taxon>
        <taxon>Actinomycetes</taxon>
        <taxon>Micromonosporales</taxon>
        <taxon>Micromonosporaceae</taxon>
        <taxon>Actinoplanes</taxon>
    </lineage>
</organism>
<dbReference type="OrthoDB" id="3400183at2"/>
<dbReference type="eggNOG" id="COG3311">
    <property type="taxonomic scope" value="Bacteria"/>
</dbReference>
<name>A0A0A6USD6_ACTUT</name>
<dbReference type="RefSeq" id="WP_043522214.1">
    <property type="nucleotide sequence ID" value="NZ_BAABKU010000001.1"/>
</dbReference>
<comment type="caution">
    <text evidence="1">The sequence shown here is derived from an EMBL/GenBank/DDBJ whole genome shotgun (WGS) entry which is preliminary data.</text>
</comment>
<gene>
    <name evidence="1" type="ORF">MB27_02015</name>
</gene>
<dbReference type="Proteomes" id="UP000054537">
    <property type="component" value="Unassembled WGS sequence"/>
</dbReference>
<keyword evidence="2" id="KW-1185">Reference proteome</keyword>
<dbReference type="STRING" id="1869.MB27_02015"/>
<evidence type="ECO:0000313" key="2">
    <source>
        <dbReference type="Proteomes" id="UP000054537"/>
    </source>
</evidence>
<evidence type="ECO:0000313" key="1">
    <source>
        <dbReference type="EMBL" id="KHD79055.1"/>
    </source>
</evidence>
<evidence type="ECO:0008006" key="3">
    <source>
        <dbReference type="Google" id="ProtNLM"/>
    </source>
</evidence>